<evidence type="ECO:0000313" key="10">
    <source>
        <dbReference type="Proteomes" id="UP001489004"/>
    </source>
</evidence>
<dbReference type="SUPFAM" id="SSF49363">
    <property type="entry name" value="Purple acid phosphatase, N-terminal domain"/>
    <property type="match status" value="1"/>
</dbReference>
<protein>
    <recommendedName>
        <fullName evidence="5">Purple acid phosphatase</fullName>
        <ecNumber evidence="5">3.1.3.2</ecNumber>
    </recommendedName>
</protein>
<dbReference type="GO" id="GO:0003993">
    <property type="term" value="F:acid phosphatase activity"/>
    <property type="evidence" value="ECO:0007669"/>
    <property type="project" value="UniProtKB-EC"/>
</dbReference>
<dbReference type="Gene3D" id="2.60.40.380">
    <property type="entry name" value="Purple acid phosphatase-like, N-terminal"/>
    <property type="match status" value="1"/>
</dbReference>
<dbReference type="Gene3D" id="3.60.21.10">
    <property type="match status" value="2"/>
</dbReference>
<comment type="caution">
    <text evidence="9">The sequence shown here is derived from an EMBL/GenBank/DDBJ whole genome shotgun (WGS) entry which is preliminary data.</text>
</comment>
<evidence type="ECO:0000256" key="5">
    <source>
        <dbReference type="RuleBase" id="RU361203"/>
    </source>
</evidence>
<dbReference type="InterPro" id="IPR008963">
    <property type="entry name" value="Purple_acid_Pase-like_N"/>
</dbReference>
<dbReference type="InterPro" id="IPR004843">
    <property type="entry name" value="Calcineurin-like_PHP"/>
</dbReference>
<comment type="catalytic activity">
    <reaction evidence="5">
        <text>a phosphate monoester + H2O = an alcohol + phosphate</text>
        <dbReference type="Rhea" id="RHEA:15017"/>
        <dbReference type="ChEBI" id="CHEBI:15377"/>
        <dbReference type="ChEBI" id="CHEBI:30879"/>
        <dbReference type="ChEBI" id="CHEBI:43474"/>
        <dbReference type="ChEBI" id="CHEBI:67140"/>
        <dbReference type="EC" id="3.1.3.2"/>
    </reaction>
</comment>
<dbReference type="InterPro" id="IPR041792">
    <property type="entry name" value="MPP_PAP"/>
</dbReference>
<evidence type="ECO:0000259" key="7">
    <source>
        <dbReference type="Pfam" id="PF14008"/>
    </source>
</evidence>
<dbReference type="InterPro" id="IPR025733">
    <property type="entry name" value="PAPs_C"/>
</dbReference>
<evidence type="ECO:0000256" key="4">
    <source>
        <dbReference type="ARBA" id="ARBA00023180"/>
    </source>
</evidence>
<evidence type="ECO:0000256" key="3">
    <source>
        <dbReference type="ARBA" id="ARBA00022801"/>
    </source>
</evidence>
<reference evidence="9 10" key="1">
    <citation type="journal article" date="2024" name="Nat. Commun.">
        <title>Phylogenomics reveals the evolutionary origins of lichenization in chlorophyte algae.</title>
        <authorList>
            <person name="Puginier C."/>
            <person name="Libourel C."/>
            <person name="Otte J."/>
            <person name="Skaloud P."/>
            <person name="Haon M."/>
            <person name="Grisel S."/>
            <person name="Petersen M."/>
            <person name="Berrin J.G."/>
            <person name="Delaux P.M."/>
            <person name="Dal Grande F."/>
            <person name="Keller J."/>
        </authorList>
    </citation>
    <scope>NUCLEOTIDE SEQUENCE [LARGE SCALE GENOMIC DNA]</scope>
    <source>
        <strain evidence="9 10">SAG 2043</strain>
    </source>
</reference>
<dbReference type="PANTHER" id="PTHR22953">
    <property type="entry name" value="ACID PHOSPHATASE RELATED"/>
    <property type="match status" value="1"/>
</dbReference>
<keyword evidence="2 5" id="KW-0732">Signal</keyword>
<dbReference type="InterPro" id="IPR039331">
    <property type="entry name" value="PAPs-like"/>
</dbReference>
<dbReference type="Proteomes" id="UP001489004">
    <property type="component" value="Unassembled WGS sequence"/>
</dbReference>
<evidence type="ECO:0000313" key="9">
    <source>
        <dbReference type="EMBL" id="KAK9824485.1"/>
    </source>
</evidence>
<dbReference type="Pfam" id="PF00149">
    <property type="entry name" value="Metallophos"/>
    <property type="match status" value="1"/>
</dbReference>
<accession>A0AAW1QSI4</accession>
<feature type="domain" description="Purple acid phosphatase C-terminal" evidence="7">
    <location>
        <begin position="500"/>
        <end position="539"/>
    </location>
</feature>
<dbReference type="SUPFAM" id="SSF56300">
    <property type="entry name" value="Metallo-dependent phosphatases"/>
    <property type="match status" value="1"/>
</dbReference>
<dbReference type="Pfam" id="PF14008">
    <property type="entry name" value="Metallophos_C"/>
    <property type="match status" value="1"/>
</dbReference>
<dbReference type="EMBL" id="JALJOR010000002">
    <property type="protein sequence ID" value="KAK9824485.1"/>
    <property type="molecule type" value="Genomic_DNA"/>
</dbReference>
<comment type="similarity">
    <text evidence="1 5">Belongs to the metallophosphoesterase superfamily. Purple acid phosphatase family.</text>
</comment>
<keyword evidence="3 5" id="KW-0378">Hydrolase</keyword>
<keyword evidence="4" id="KW-0325">Glycoprotein</keyword>
<feature type="chain" id="PRO_5043098386" description="Purple acid phosphatase" evidence="5">
    <location>
        <begin position="17"/>
        <end position="576"/>
    </location>
</feature>
<dbReference type="InterPro" id="IPR029052">
    <property type="entry name" value="Metallo-depent_PP-like"/>
</dbReference>
<sequence>MLLLASALLVLSTSWAAEDAVSGRTLQETNFISHTSIPWDAARGLGSQDIPVDDPLLPKDEPGLAPDQVHLTFVNGTAVSVSWATGDGVAFIFGRANTSAANAQNTQSVVQFGTKSGALDRTAKGTTTSYATSYTGFVNETGYHNNNPTYNYSSPLFHHVLLSNLAPSTTYFYRVGEANDGGQSQEFTFTTMPPPGTYPFALGVVADLGQTYNSSTTMQHLAASEPLAWILVGDFTYADEYTTNGTLTWGGFPNNTYLRPFEPFGSFQPRWDSWFRLIQSFASRVPLIPNHGNHELEPQGDGHYAAGLDGGRQFTPYISRIPVPYQGSGSPSPLYYSVDVGPAHLIQLTNYDDWAPGSPQHQWLVKDLATYNRTKTPWLVANWHAPWYSSYTKHYKETECMRQAMEDLLYDAGVDLVLAGHLHEYERTNPVLDYKVDACGPVHITVGAGGNVEGLYQTFIDQPGPGNCPPPDTLPFYQPGPYCPSFPFNTSNQFAGYCPTTGQPDWSAFREPAFGHGLLTFVNNTHALWQWNRNQDDQSVNLDEVYLIQNPARCPNQPYPRMLNATRNVMSRGPYK</sequence>
<feature type="domain" description="Calcineurin-like phosphoesterase" evidence="6">
    <location>
        <begin position="203"/>
        <end position="425"/>
    </location>
</feature>
<keyword evidence="10" id="KW-1185">Reference proteome</keyword>
<dbReference type="CDD" id="cd00839">
    <property type="entry name" value="MPP_PAPs"/>
    <property type="match status" value="1"/>
</dbReference>
<feature type="domain" description="Purple acid phosphatase N-terminal" evidence="8">
    <location>
        <begin position="66"/>
        <end position="191"/>
    </location>
</feature>
<dbReference type="Pfam" id="PF16656">
    <property type="entry name" value="Pur_ac_phosph_N"/>
    <property type="match status" value="1"/>
</dbReference>
<evidence type="ECO:0000259" key="8">
    <source>
        <dbReference type="Pfam" id="PF16656"/>
    </source>
</evidence>
<gene>
    <name evidence="9" type="ORF">WJX72_010710</name>
</gene>
<dbReference type="GO" id="GO:0046872">
    <property type="term" value="F:metal ion binding"/>
    <property type="evidence" value="ECO:0007669"/>
    <property type="project" value="InterPro"/>
</dbReference>
<dbReference type="PANTHER" id="PTHR22953:SF153">
    <property type="entry name" value="PURPLE ACID PHOSPHATASE"/>
    <property type="match status" value="1"/>
</dbReference>
<proteinExistence type="inferred from homology"/>
<name>A0AAW1QSI4_9CHLO</name>
<dbReference type="AlphaFoldDB" id="A0AAW1QSI4"/>
<dbReference type="InterPro" id="IPR015914">
    <property type="entry name" value="PAPs_N"/>
</dbReference>
<evidence type="ECO:0000256" key="1">
    <source>
        <dbReference type="ARBA" id="ARBA00008723"/>
    </source>
</evidence>
<feature type="signal peptide" evidence="5">
    <location>
        <begin position="1"/>
        <end position="16"/>
    </location>
</feature>
<evidence type="ECO:0000256" key="2">
    <source>
        <dbReference type="ARBA" id="ARBA00022729"/>
    </source>
</evidence>
<organism evidence="9 10">
    <name type="scientific">[Myrmecia] bisecta</name>
    <dbReference type="NCBI Taxonomy" id="41462"/>
    <lineage>
        <taxon>Eukaryota</taxon>
        <taxon>Viridiplantae</taxon>
        <taxon>Chlorophyta</taxon>
        <taxon>core chlorophytes</taxon>
        <taxon>Trebouxiophyceae</taxon>
        <taxon>Trebouxiales</taxon>
        <taxon>Trebouxiaceae</taxon>
        <taxon>Myrmecia</taxon>
    </lineage>
</organism>
<evidence type="ECO:0000259" key="6">
    <source>
        <dbReference type="Pfam" id="PF00149"/>
    </source>
</evidence>
<dbReference type="EC" id="3.1.3.2" evidence="5"/>